<dbReference type="Proteomes" id="UP000204451">
    <property type="component" value="Segment"/>
</dbReference>
<accession>A0A0K0NKU5</accession>
<proteinExistence type="predicted"/>
<evidence type="ECO:0000313" key="1">
    <source>
        <dbReference type="EMBL" id="AKL88188.1"/>
    </source>
</evidence>
<sequence>MIETDALCFPNNVVDFLCAALQDIDPDTKIVKRPIKDTDSSQTISVLPVAWSPVQESMEMLGRRNEPTLQRYSILVESFIADMDEARGIRKHSLLSALVRHTLYRSPGVHVGLPMLKVEFQNSSGPTMESVSRWGVVSQNYMNNRVPTTGKFLFLSSTELFVETEFK</sequence>
<keyword evidence="2" id="KW-1185">Reference proteome</keyword>
<organism evidence="1 2">
    <name type="scientific">Gordonia phage GMA3</name>
    <dbReference type="NCBI Taxonomy" id="1647284"/>
    <lineage>
        <taxon>Viruses</taxon>
        <taxon>Duplodnaviria</taxon>
        <taxon>Heunggongvirae</taxon>
        <taxon>Uroviricota</taxon>
        <taxon>Caudoviricetes</taxon>
        <taxon>Gamtrevirus</taxon>
        <taxon>Gamtrevirus GMA3</taxon>
    </lineage>
</organism>
<dbReference type="RefSeq" id="YP_009188579.1">
    <property type="nucleotide sequence ID" value="NC_028668.1"/>
</dbReference>
<dbReference type="OrthoDB" id="12832at10239"/>
<dbReference type="GeneID" id="26516882"/>
<reference evidence="1 2" key="1">
    <citation type="journal article" date="2015" name="PLoS ONE">
        <title>Lysis to Kill: Evaluation of the Lytic Abilities, and Genomics of Nine Bacteriophages Infective for Gordonia spp. and Their Potential Use in Activated Sludge Foam Biocontrol.</title>
        <authorList>
            <person name="Dyson Z.A."/>
            <person name="Tucci J."/>
            <person name="Seviour R.J."/>
            <person name="Petrovski S."/>
        </authorList>
    </citation>
    <scope>NUCLEOTIDE SEQUENCE [LARGE SCALE GENOMIC DNA]</scope>
</reference>
<gene>
    <name evidence="1" type="ORF">GMA3_11</name>
</gene>
<evidence type="ECO:0000313" key="2">
    <source>
        <dbReference type="Proteomes" id="UP000204451"/>
    </source>
</evidence>
<name>A0A0K0NKU5_9CAUD</name>
<protein>
    <submittedName>
        <fullName evidence="1">Uncharacterized protein</fullName>
    </submittedName>
</protein>
<dbReference type="KEGG" id="vg:26516882"/>
<dbReference type="EMBL" id="KR063279">
    <property type="protein sequence ID" value="AKL88188.1"/>
    <property type="molecule type" value="Genomic_DNA"/>
</dbReference>